<evidence type="ECO:0000313" key="2">
    <source>
        <dbReference type="Proteomes" id="UP000245647"/>
    </source>
</evidence>
<name>A0A2U2PK16_9SPHI</name>
<dbReference type="Proteomes" id="UP000245647">
    <property type="component" value="Unassembled WGS sequence"/>
</dbReference>
<dbReference type="Pfam" id="PF14054">
    <property type="entry name" value="DUF4249"/>
    <property type="match status" value="1"/>
</dbReference>
<dbReference type="InterPro" id="IPR025345">
    <property type="entry name" value="DUF4249"/>
</dbReference>
<organism evidence="1 2">
    <name type="scientific">Pararcticibacter amylolyticus</name>
    <dbReference type="NCBI Taxonomy" id="2173175"/>
    <lineage>
        <taxon>Bacteria</taxon>
        <taxon>Pseudomonadati</taxon>
        <taxon>Bacteroidota</taxon>
        <taxon>Sphingobacteriia</taxon>
        <taxon>Sphingobacteriales</taxon>
        <taxon>Sphingobacteriaceae</taxon>
        <taxon>Pararcticibacter</taxon>
    </lineage>
</organism>
<dbReference type="EMBL" id="QEAS01000003">
    <property type="protein sequence ID" value="PWG81745.1"/>
    <property type="molecule type" value="Genomic_DNA"/>
</dbReference>
<reference evidence="1 2" key="1">
    <citation type="submission" date="2018-04" db="EMBL/GenBank/DDBJ databases">
        <title>Pedobacter chongqingensis sp. nov., isolated from a rottenly hemp rope.</title>
        <authorList>
            <person name="Cai Y."/>
        </authorList>
    </citation>
    <scope>NUCLEOTIDE SEQUENCE [LARGE SCALE GENOMIC DNA]</scope>
    <source>
        <strain evidence="1 2">FJ4-8</strain>
    </source>
</reference>
<keyword evidence="2" id="KW-1185">Reference proteome</keyword>
<dbReference type="OrthoDB" id="637707at2"/>
<evidence type="ECO:0000313" key="1">
    <source>
        <dbReference type="EMBL" id="PWG81745.1"/>
    </source>
</evidence>
<comment type="caution">
    <text evidence="1">The sequence shown here is derived from an EMBL/GenBank/DDBJ whole genome shotgun (WGS) entry which is preliminary data.</text>
</comment>
<accession>A0A2U2PK16</accession>
<dbReference type="RefSeq" id="WP_109414690.1">
    <property type="nucleotide sequence ID" value="NZ_QEAS01000003.1"/>
</dbReference>
<sequence>MKLHQFLYLFLCFCLITACEDVVDIKLKKGHPVLVVDGWLTNKRETQYVNLYYTRGISQSKDYQPAGNARLVLSDDAGHREVLTETDPGKYAIKTIKGATGRTYKLSVETEDGTYEAVSLMPRIGLIPDTLAFHYREKSLVYPNPGFYPLLSAQELEGKGDRVQIKLYKNGIYQNKANDLNLFSDDHADSYYIFNMELDVDSPYVKGDRIRAEIWSLNEDAWLFWKDVEGQLHNAQIFATPLTNSRSNLKKLTPESGDVTGYFGTSIVRSKETVVK</sequence>
<evidence type="ECO:0008006" key="3">
    <source>
        <dbReference type="Google" id="ProtNLM"/>
    </source>
</evidence>
<dbReference type="AlphaFoldDB" id="A0A2U2PK16"/>
<proteinExistence type="predicted"/>
<gene>
    <name evidence="1" type="ORF">DDR33_05105</name>
</gene>
<protein>
    <recommendedName>
        <fullName evidence="3">DUF4249 domain-containing protein</fullName>
    </recommendedName>
</protein>
<dbReference type="PROSITE" id="PS51257">
    <property type="entry name" value="PROKAR_LIPOPROTEIN"/>
    <property type="match status" value="1"/>
</dbReference>